<sequence>MPKRRENLLDTEVISVRHRSFQNGVLVSDELYTAEGCPPKKMKQSDLTDWIAGKKKTLSEGIQIVTKQDVDNEIQDNISNEVQEVVNNLIQEVLKLLKFYKIQGLQNSAPESFHVKFWAAALQLVKALLLRAPPPFVVGILNEIKNLLLNFNYRNILSTRNWLTISLNTAALLKGLTFQEPMMYTNVYYHHTGLQNSAPESFHVKFWAAALQLVKALLLRAPPPFVVGMPTTTTSAKALPYNSFMQLYKCIHYRFAMFIRIIGSWKIDGAKDKGGEIGSLEEKKNYMNSKMANFLDSSPPWWNP</sequence>
<keyword evidence="2" id="KW-1185">Reference proteome</keyword>
<reference evidence="2" key="1">
    <citation type="submission" date="2011-05" db="EMBL/GenBank/DDBJ databases">
        <authorList>
            <person name="Richards S.R."/>
            <person name="Qu J."/>
            <person name="Jiang H."/>
            <person name="Jhangiani S.N."/>
            <person name="Agravi P."/>
            <person name="Goodspeed R."/>
            <person name="Gross S."/>
            <person name="Mandapat C."/>
            <person name="Jackson L."/>
            <person name="Mathew T."/>
            <person name="Pu L."/>
            <person name="Thornton R."/>
            <person name="Saada N."/>
            <person name="Wilczek-Boney K.B."/>
            <person name="Lee S."/>
            <person name="Kovar C."/>
            <person name="Wu Y."/>
            <person name="Scherer S.E."/>
            <person name="Worley K.C."/>
            <person name="Muzny D.M."/>
            <person name="Gibbs R."/>
        </authorList>
    </citation>
    <scope>NUCLEOTIDE SEQUENCE</scope>
    <source>
        <strain evidence="2">Brora</strain>
    </source>
</reference>
<evidence type="ECO:0000313" key="1">
    <source>
        <dbReference type="EnsemblMetazoa" id="SMAR000005-PA"/>
    </source>
</evidence>
<accession>T1IGQ8</accession>
<evidence type="ECO:0000313" key="2">
    <source>
        <dbReference type="Proteomes" id="UP000014500"/>
    </source>
</evidence>
<proteinExistence type="predicted"/>
<protein>
    <submittedName>
        <fullName evidence="1">Uncharacterized protein</fullName>
    </submittedName>
</protein>
<reference evidence="1" key="2">
    <citation type="submission" date="2015-02" db="UniProtKB">
        <authorList>
            <consortium name="EnsemblMetazoa"/>
        </authorList>
    </citation>
    <scope>IDENTIFICATION</scope>
</reference>
<dbReference type="EnsemblMetazoa" id="SMAR000005-RA">
    <property type="protein sequence ID" value="SMAR000005-PA"/>
    <property type="gene ID" value="SMAR000005"/>
</dbReference>
<dbReference type="Proteomes" id="UP000014500">
    <property type="component" value="Unassembled WGS sequence"/>
</dbReference>
<dbReference type="AlphaFoldDB" id="T1IGQ8"/>
<name>T1IGQ8_STRMM</name>
<dbReference type="EMBL" id="JH429549">
    <property type="status" value="NOT_ANNOTATED_CDS"/>
    <property type="molecule type" value="Genomic_DNA"/>
</dbReference>
<dbReference type="HOGENOM" id="CLU_916222_0_0_1"/>
<organism evidence="1 2">
    <name type="scientific">Strigamia maritima</name>
    <name type="common">European centipede</name>
    <name type="synonym">Geophilus maritimus</name>
    <dbReference type="NCBI Taxonomy" id="126957"/>
    <lineage>
        <taxon>Eukaryota</taxon>
        <taxon>Metazoa</taxon>
        <taxon>Ecdysozoa</taxon>
        <taxon>Arthropoda</taxon>
        <taxon>Myriapoda</taxon>
        <taxon>Chilopoda</taxon>
        <taxon>Pleurostigmophora</taxon>
        <taxon>Geophilomorpha</taxon>
        <taxon>Linotaeniidae</taxon>
        <taxon>Strigamia</taxon>
    </lineage>
</organism>